<dbReference type="OrthoDB" id="10064127at2759"/>
<name>A0A183ADW5_9TREM</name>
<sequence>MSLSYKCLKTLLLKHLQPDNFETAERAKFYSFTRGGSQPVRDFILQLQTQASRCNFGDQLKIQLRDPLIAGGNCPELQQKLLLMHDCTFQSAKAVCEQYQDVRAIIFDEPNLLFNASNSKQSPSRRKPLFEKARKQQAASVLQLTMTNGFNDGTSAICVVKDIRG</sequence>
<evidence type="ECO:0000313" key="3">
    <source>
        <dbReference type="WBParaSite" id="ECPE_0000516201-mRNA-1"/>
    </source>
</evidence>
<evidence type="ECO:0000313" key="1">
    <source>
        <dbReference type="EMBL" id="VDP74679.1"/>
    </source>
</evidence>
<dbReference type="WBParaSite" id="ECPE_0000516201-mRNA-1">
    <property type="protein sequence ID" value="ECPE_0000516201-mRNA-1"/>
    <property type="gene ID" value="ECPE_0000516201"/>
</dbReference>
<reference evidence="3" key="1">
    <citation type="submission" date="2016-06" db="UniProtKB">
        <authorList>
            <consortium name="WormBaseParasite"/>
        </authorList>
    </citation>
    <scope>IDENTIFICATION</scope>
</reference>
<protein>
    <submittedName>
        <fullName evidence="3">Retrotrans_gag domain-containing protein</fullName>
    </submittedName>
</protein>
<reference evidence="1 2" key="2">
    <citation type="submission" date="2018-11" db="EMBL/GenBank/DDBJ databases">
        <authorList>
            <consortium name="Pathogen Informatics"/>
        </authorList>
    </citation>
    <scope>NUCLEOTIDE SEQUENCE [LARGE SCALE GENOMIC DNA]</scope>
    <source>
        <strain evidence="1 2">Egypt</strain>
    </source>
</reference>
<gene>
    <name evidence="1" type="ORF">ECPE_LOCUS5150</name>
</gene>
<dbReference type="Proteomes" id="UP000272942">
    <property type="component" value="Unassembled WGS sequence"/>
</dbReference>
<proteinExistence type="predicted"/>
<keyword evidence="2" id="KW-1185">Reference proteome</keyword>
<accession>A0A183ADW5</accession>
<organism evidence="3">
    <name type="scientific">Echinostoma caproni</name>
    <dbReference type="NCBI Taxonomy" id="27848"/>
    <lineage>
        <taxon>Eukaryota</taxon>
        <taxon>Metazoa</taxon>
        <taxon>Spiralia</taxon>
        <taxon>Lophotrochozoa</taxon>
        <taxon>Platyhelminthes</taxon>
        <taxon>Trematoda</taxon>
        <taxon>Digenea</taxon>
        <taxon>Plagiorchiida</taxon>
        <taxon>Echinostomata</taxon>
        <taxon>Echinostomatoidea</taxon>
        <taxon>Echinostomatidae</taxon>
        <taxon>Echinostoma</taxon>
    </lineage>
</organism>
<dbReference type="AlphaFoldDB" id="A0A183ADW5"/>
<dbReference type="EMBL" id="UZAN01041996">
    <property type="protein sequence ID" value="VDP74679.1"/>
    <property type="molecule type" value="Genomic_DNA"/>
</dbReference>
<evidence type="ECO:0000313" key="2">
    <source>
        <dbReference type="Proteomes" id="UP000272942"/>
    </source>
</evidence>